<dbReference type="PROSITE" id="PS51292">
    <property type="entry name" value="ZF_RING_CH"/>
    <property type="match status" value="1"/>
</dbReference>
<evidence type="ECO:0000259" key="5">
    <source>
        <dbReference type="PROSITE" id="PS51292"/>
    </source>
</evidence>
<evidence type="ECO:0000256" key="3">
    <source>
        <dbReference type="ARBA" id="ARBA00022833"/>
    </source>
</evidence>
<keyword evidence="1" id="KW-0479">Metal-binding</keyword>
<keyword evidence="3" id="KW-0862">Zinc</keyword>
<feature type="domain" description="RING-CH-type" evidence="5">
    <location>
        <begin position="1"/>
        <end position="48"/>
    </location>
</feature>
<dbReference type="PANTHER" id="PTHR46082:SF6">
    <property type="entry name" value="AAA+ ATPASE DOMAIN-CONTAINING PROTEIN-RELATED"/>
    <property type="match status" value="1"/>
</dbReference>
<gene>
    <name evidence="6" type="ORF">CCMP2556_LOCUS42785</name>
</gene>
<dbReference type="Proteomes" id="UP001642484">
    <property type="component" value="Unassembled WGS sequence"/>
</dbReference>
<dbReference type="Pfam" id="PF12906">
    <property type="entry name" value="RINGv"/>
    <property type="match status" value="1"/>
</dbReference>
<evidence type="ECO:0000256" key="2">
    <source>
        <dbReference type="ARBA" id="ARBA00022771"/>
    </source>
</evidence>
<evidence type="ECO:0000256" key="1">
    <source>
        <dbReference type="ARBA" id="ARBA00022723"/>
    </source>
</evidence>
<keyword evidence="2" id="KW-0863">Zinc-finger</keyword>
<dbReference type="InterPro" id="IPR011016">
    <property type="entry name" value="Znf_RING-CH"/>
</dbReference>
<name>A0ABP0QKR2_9DINO</name>
<dbReference type="SMART" id="SM00744">
    <property type="entry name" value="RINGv"/>
    <property type="match status" value="1"/>
</dbReference>
<reference evidence="6 7" key="1">
    <citation type="submission" date="2024-02" db="EMBL/GenBank/DDBJ databases">
        <authorList>
            <person name="Chen Y."/>
            <person name="Shah S."/>
            <person name="Dougan E. K."/>
            <person name="Thang M."/>
            <person name="Chan C."/>
        </authorList>
    </citation>
    <scope>NUCLEOTIDE SEQUENCE [LARGE SCALE GENOMIC DNA]</scope>
</reference>
<feature type="region of interest" description="Disordered" evidence="4">
    <location>
        <begin position="460"/>
        <end position="485"/>
    </location>
</feature>
<dbReference type="Pfam" id="PF13424">
    <property type="entry name" value="TPR_12"/>
    <property type="match status" value="3"/>
</dbReference>
<evidence type="ECO:0000256" key="4">
    <source>
        <dbReference type="SAM" id="MobiDB-lite"/>
    </source>
</evidence>
<protein>
    <recommendedName>
        <fullName evidence="5">RING-CH-type domain-containing protein</fullName>
    </recommendedName>
</protein>
<sequence length="635" mass="69128">MPGELLAPCPCRGSLRFAHLECLKKEFLARREWTQLTCSICKNEYVAPAVLDLARLALEWAEADWGPKNVGTLICADHLGRVLSAAGQLEAAEVLLRRAVTGLEEVVGAEHAETLIARSNLGMLLNSRGQFQEAETQVRRAWEGSRSRSGPSNAETLVFGMNLAVVLRELNRPREAEPLLREALQGLDEVKGKQHPDTLAAASHLSGLLLHLREDLGEAEPLARRAWEGSLRHFGPDHPRSLCASADLGLLLLARERPKEGETLLRSALEGFQKQLGESHPQVLSTAADLGTALYSAGRKEEALIPLRLALEGRRKLLGPEHLRSLASAHNLGDARRGGGERREAVEGGKVALADLHEIDEAKKLLQASWQGRAQKLGATHFRTMASGKRLLPLLQGDEEALAAQVLRSLWEGETVNLGASHPRAVQAARRLAQWLARRQLLFEAEAVLAHALAEANPWGSAEAAEEAEAEVSTSAASEDGAPSEERAARFLQSTLLGSSFSPATCLAKLAAAQRRPSPCKVLSADLQDETGLVGKPLPAGRKHWLNARCATCCGGGRERSIPRTRSAPEEVPLGPFLYLFWVQKARLSMSLYCSAVRLVFFVDICRRSVDPTDPTQGFGRIRRFGLHPSAKEDN</sequence>
<accession>A0ABP0QKR2</accession>
<proteinExistence type="predicted"/>
<organism evidence="6 7">
    <name type="scientific">Durusdinium trenchii</name>
    <dbReference type="NCBI Taxonomy" id="1381693"/>
    <lineage>
        <taxon>Eukaryota</taxon>
        <taxon>Sar</taxon>
        <taxon>Alveolata</taxon>
        <taxon>Dinophyceae</taxon>
        <taxon>Suessiales</taxon>
        <taxon>Symbiodiniaceae</taxon>
        <taxon>Durusdinium</taxon>
    </lineage>
</organism>
<comment type="caution">
    <text evidence="6">The sequence shown here is derived from an EMBL/GenBank/DDBJ whole genome shotgun (WGS) entry which is preliminary data.</text>
</comment>
<evidence type="ECO:0000313" key="6">
    <source>
        <dbReference type="EMBL" id="CAK9088801.1"/>
    </source>
</evidence>
<dbReference type="SUPFAM" id="SSF57850">
    <property type="entry name" value="RING/U-box"/>
    <property type="match status" value="1"/>
</dbReference>
<dbReference type="PANTHER" id="PTHR46082">
    <property type="entry name" value="ATP/GTP-BINDING PROTEIN-RELATED"/>
    <property type="match status" value="1"/>
</dbReference>
<dbReference type="InterPro" id="IPR013083">
    <property type="entry name" value="Znf_RING/FYVE/PHD"/>
</dbReference>
<dbReference type="SUPFAM" id="SSF48452">
    <property type="entry name" value="TPR-like"/>
    <property type="match status" value="1"/>
</dbReference>
<dbReference type="InterPro" id="IPR011990">
    <property type="entry name" value="TPR-like_helical_dom_sf"/>
</dbReference>
<evidence type="ECO:0000313" key="7">
    <source>
        <dbReference type="Proteomes" id="UP001642484"/>
    </source>
</evidence>
<dbReference type="Gene3D" id="1.25.40.10">
    <property type="entry name" value="Tetratricopeptide repeat domain"/>
    <property type="match status" value="3"/>
</dbReference>
<dbReference type="Gene3D" id="3.30.40.10">
    <property type="entry name" value="Zinc/RING finger domain, C3HC4 (zinc finger)"/>
    <property type="match status" value="1"/>
</dbReference>
<dbReference type="EMBL" id="CAXAMN010024694">
    <property type="protein sequence ID" value="CAK9088801.1"/>
    <property type="molecule type" value="Genomic_DNA"/>
</dbReference>
<keyword evidence="7" id="KW-1185">Reference proteome</keyword>
<dbReference type="InterPro" id="IPR053137">
    <property type="entry name" value="NLR-like"/>
</dbReference>